<evidence type="ECO:0000259" key="2">
    <source>
        <dbReference type="Pfam" id="PF13439"/>
    </source>
</evidence>
<dbReference type="InterPro" id="IPR028098">
    <property type="entry name" value="Glyco_trans_4-like_N"/>
</dbReference>
<evidence type="ECO:0000313" key="4">
    <source>
        <dbReference type="Proteomes" id="UP000035996"/>
    </source>
</evidence>
<keyword evidence="4" id="KW-1185">Reference proteome</keyword>
<comment type="caution">
    <text evidence="3">The sequence shown here is derived from an EMBL/GenBank/DDBJ whole genome shotgun (WGS) entry which is preliminary data.</text>
</comment>
<dbReference type="EMBL" id="LELK01000004">
    <property type="protein sequence ID" value="KMM37311.1"/>
    <property type="molecule type" value="Genomic_DNA"/>
</dbReference>
<dbReference type="GO" id="GO:0016758">
    <property type="term" value="F:hexosyltransferase activity"/>
    <property type="evidence" value="ECO:0007669"/>
    <property type="project" value="TreeGrafter"/>
</dbReference>
<feature type="domain" description="Glycosyltransferase subfamily 4-like N-terminal" evidence="2">
    <location>
        <begin position="14"/>
        <end position="179"/>
    </location>
</feature>
<feature type="domain" description="Glycosyl transferase family 1" evidence="1">
    <location>
        <begin position="190"/>
        <end position="350"/>
    </location>
</feature>
<dbReference type="Gene3D" id="3.40.50.2000">
    <property type="entry name" value="Glycogen Phosphorylase B"/>
    <property type="match status" value="2"/>
</dbReference>
<dbReference type="PATRIC" id="fig|157733.3.peg.1232"/>
<name>A0A0J6CM62_9BACL</name>
<dbReference type="STRING" id="157733.AB986_15745"/>
<dbReference type="InterPro" id="IPR001296">
    <property type="entry name" value="Glyco_trans_1"/>
</dbReference>
<dbReference type="SUPFAM" id="SSF53756">
    <property type="entry name" value="UDP-Glycosyltransferase/glycogen phosphorylase"/>
    <property type="match status" value="1"/>
</dbReference>
<dbReference type="CDD" id="cd03814">
    <property type="entry name" value="GT4-like"/>
    <property type="match status" value="1"/>
</dbReference>
<evidence type="ECO:0000313" key="3">
    <source>
        <dbReference type="EMBL" id="KMM37311.1"/>
    </source>
</evidence>
<accession>A0A0J6CM62</accession>
<dbReference type="InterPro" id="IPR050194">
    <property type="entry name" value="Glycosyltransferase_grp1"/>
</dbReference>
<dbReference type="PANTHER" id="PTHR45947:SF3">
    <property type="entry name" value="SULFOQUINOVOSYL TRANSFERASE SQD2"/>
    <property type="match status" value="1"/>
</dbReference>
<dbReference type="PANTHER" id="PTHR45947">
    <property type="entry name" value="SULFOQUINOVOSYL TRANSFERASE SQD2"/>
    <property type="match status" value="1"/>
</dbReference>
<dbReference type="OrthoDB" id="9802525at2"/>
<dbReference type="Pfam" id="PF00534">
    <property type="entry name" value="Glycos_transf_1"/>
    <property type="match status" value="1"/>
</dbReference>
<dbReference type="AlphaFoldDB" id="A0A0J6CM62"/>
<sequence length="381" mass="44042">MKLALFTDTYFPQVNGVSRTLGKLTSYMDKQQVEYMLFAPDCQTEEDLFSSNIHRFASMKFFLYPECRIALPKLNMIRKQLRGFSPDLLHIATPFNIGLSGLHYGKKLNIPMVASYHTNFEDYLEHYRLDLLSPFVWKYMMWFHQPFSSIFVPSTETRNRLSSQGFENLHLWRRGVDCDLYSPRRNNASIRERYQIKEKYILLFVSRLAPEKNLGTLQKIMWKLPKEMKREIRWLVVGDGPAMPHFQENLPSNVTFTGYKQGVELAELYATADLFLFPSATETFGNVALESLASGTPVIAANAGGLTDVISNQRNGLLCSPYDEGEYIQAIRRLLLDQTERKMMGYEGRRYALTQSWDAIFGKLIEDYETTIGQKKIAQYA</sequence>
<evidence type="ECO:0000259" key="1">
    <source>
        <dbReference type="Pfam" id="PF00534"/>
    </source>
</evidence>
<reference evidence="3" key="1">
    <citation type="submission" date="2015-06" db="EMBL/GenBank/DDBJ databases">
        <authorList>
            <person name="Liu B."/>
            <person name="Wang J."/>
            <person name="Zhu Y."/>
            <person name="Liu G."/>
            <person name="Chen Q."/>
            <person name="Zheng C."/>
            <person name="Che J."/>
            <person name="Ge C."/>
            <person name="Shi H."/>
            <person name="Pan Z."/>
            <person name="Liu X."/>
        </authorList>
    </citation>
    <scope>NUCLEOTIDE SEQUENCE [LARGE SCALE GENOMIC DNA]</scope>
    <source>
        <strain evidence="3">DSM 16346</strain>
    </source>
</reference>
<proteinExistence type="predicted"/>
<organism evidence="3 4">
    <name type="scientific">Guptibacillus hwajinpoensis</name>
    <dbReference type="NCBI Taxonomy" id="208199"/>
    <lineage>
        <taxon>Bacteria</taxon>
        <taxon>Bacillati</taxon>
        <taxon>Bacillota</taxon>
        <taxon>Bacilli</taxon>
        <taxon>Bacillales</taxon>
        <taxon>Guptibacillaceae</taxon>
        <taxon>Guptibacillus</taxon>
    </lineage>
</organism>
<dbReference type="Proteomes" id="UP000035996">
    <property type="component" value="Unassembled WGS sequence"/>
</dbReference>
<gene>
    <name evidence="3" type="ORF">AB986_15745</name>
</gene>
<protein>
    <submittedName>
        <fullName evidence="3">Glycosyl transferase</fullName>
    </submittedName>
</protein>
<dbReference type="RefSeq" id="WP_048312211.1">
    <property type="nucleotide sequence ID" value="NZ_CP119526.1"/>
</dbReference>
<keyword evidence="3" id="KW-0808">Transferase</keyword>
<dbReference type="Pfam" id="PF13439">
    <property type="entry name" value="Glyco_transf_4"/>
    <property type="match status" value="1"/>
</dbReference>